<evidence type="ECO:0000256" key="4">
    <source>
        <dbReference type="ARBA" id="ARBA00023180"/>
    </source>
</evidence>
<dbReference type="PANTHER" id="PTHR45679:SF2">
    <property type="entry name" value="ER DEGRADATION-ENHANCING ALPHA-MANNOSIDASE-LIKE PROTEIN 3"/>
    <property type="match status" value="1"/>
</dbReference>
<proteinExistence type="inferred from homology"/>
<dbReference type="PANTHER" id="PTHR45679">
    <property type="entry name" value="ER DEGRADATION-ENHANCING ALPHA-MANNOSIDASE-LIKE PROTEIN 2"/>
    <property type="match status" value="1"/>
</dbReference>
<keyword evidence="4" id="KW-0325">Glycoprotein</keyword>
<evidence type="ECO:0000256" key="6">
    <source>
        <dbReference type="PIRSR" id="PIRSR601382-2"/>
    </source>
</evidence>
<dbReference type="EC" id="3.2.1.-" evidence="7"/>
<comment type="subcellular location">
    <subcellularLocation>
        <location evidence="1">Endoplasmic reticulum</location>
    </subcellularLocation>
</comment>
<feature type="compositionally biased region" description="Basic and acidic residues" evidence="8">
    <location>
        <begin position="751"/>
        <end position="761"/>
    </location>
</feature>
<dbReference type="GO" id="GO:0016020">
    <property type="term" value="C:membrane"/>
    <property type="evidence" value="ECO:0007669"/>
    <property type="project" value="InterPro"/>
</dbReference>
<keyword evidence="11" id="KW-1185">Reference proteome</keyword>
<dbReference type="Gene3D" id="1.50.10.10">
    <property type="match status" value="1"/>
</dbReference>
<feature type="active site" evidence="5">
    <location>
        <position position="407"/>
    </location>
</feature>
<feature type="active site" evidence="5">
    <location>
        <position position="295"/>
    </location>
</feature>
<sequence>MTGPSTFTARRCILSVLLILVIVPVSTVSADPVDGSQNQTAGEPSTENVNSDRIRLKAKVKEMFMHGYGNYMKFAFPHDEILPIACTPRIRDVTVSRGDVDDILGNFSLTLIDSLDTLVVLGELDEFESAIKKLVKYVRFDTDLAVSVFETNIRVVGGLISGHILAKHLQDTQAPRLAWYNDELLHMTVDIADRLLPAFNTTSGLPHPRVNLKHGMQKRLKDQVDTCTACGGTMILEMAALSRLSGNPIYEEKARKAMDFLWAQRNHGSDLVGTVLNVESGNWVRREASIGAGVDSYMEYSLKAYMLLGEDDFLYRFNKHYDAIVRYLSKGPMFVDVHMHRPNVASRPYMDSLSAFWPGLQVLKGDLKSAIEVHEMLYHVVQKYKFLPEAFTHDFQIHWGQHPLRPEFIESTYILYRATRDPHYLQVAEQMLESIEKYTRVACGFAGIKDLRTMEHEDQMDSFVLAETFKYLYMIFSEPSELPFDPDNYILTTEAHFLPLTMGEPRFMVAGLPRRVVIDPDEVIGEETTRKYTSACPNVASQLRTIDELSHFGSTIRNSVKKLLSNVVDTNRGSPTPEEIETCKKTSERLRAWAFSASNVDHVLQLKAMGIEVDLDGNDRIMLTHHGNTKHGGPPVTCILDSSGNGEVYPHSDHFLAFRFFAQLWATSNPAAMTGVTVITVMFCLWMVLLVGGMAAVCLASVAYRVIYKEPPQLNPNPPEHGSTSTSSRSSSASSGSTKTAETSSLRRRRASVDSHESDSE</sequence>
<dbReference type="GO" id="GO:0005975">
    <property type="term" value="P:carbohydrate metabolic process"/>
    <property type="evidence" value="ECO:0007669"/>
    <property type="project" value="InterPro"/>
</dbReference>
<keyword evidence="7" id="KW-0378">Hydrolase</keyword>
<keyword evidence="9" id="KW-0472">Membrane</keyword>
<dbReference type="InterPro" id="IPR036026">
    <property type="entry name" value="Seven-hairpin_glycosidases"/>
</dbReference>
<keyword evidence="7" id="KW-0326">Glycosidase</keyword>
<evidence type="ECO:0000256" key="7">
    <source>
        <dbReference type="RuleBase" id="RU361193"/>
    </source>
</evidence>
<dbReference type="WBParaSite" id="Pan_g19696.t1">
    <property type="protein sequence ID" value="Pan_g19696.t1"/>
    <property type="gene ID" value="Pan_g19696"/>
</dbReference>
<dbReference type="InterPro" id="IPR012341">
    <property type="entry name" value="6hp_glycosidase-like_sf"/>
</dbReference>
<evidence type="ECO:0000256" key="10">
    <source>
        <dbReference type="SAM" id="SignalP"/>
    </source>
</evidence>
<feature type="binding site" evidence="6">
    <location>
        <position position="493"/>
    </location>
    <ligand>
        <name>Ca(2+)</name>
        <dbReference type="ChEBI" id="CHEBI:29108"/>
    </ligand>
</feature>
<dbReference type="GO" id="GO:0005509">
    <property type="term" value="F:calcium ion binding"/>
    <property type="evidence" value="ECO:0007669"/>
    <property type="project" value="InterPro"/>
</dbReference>
<reference evidence="12" key="2">
    <citation type="submission" date="2020-10" db="UniProtKB">
        <authorList>
            <consortium name="WormBaseParasite"/>
        </authorList>
    </citation>
    <scope>IDENTIFICATION</scope>
</reference>
<reference evidence="11" key="1">
    <citation type="journal article" date="2013" name="Genetics">
        <title>The draft genome and transcriptome of Panagrellus redivivus are shaped by the harsh demands of a free-living lifestyle.</title>
        <authorList>
            <person name="Srinivasan J."/>
            <person name="Dillman A.R."/>
            <person name="Macchietto M.G."/>
            <person name="Heikkinen L."/>
            <person name="Lakso M."/>
            <person name="Fracchia K.M."/>
            <person name="Antoshechkin I."/>
            <person name="Mortazavi A."/>
            <person name="Wong G."/>
            <person name="Sternberg P.W."/>
        </authorList>
    </citation>
    <scope>NUCLEOTIDE SEQUENCE [LARGE SCALE GENOMIC DNA]</scope>
    <source>
        <strain evidence="11">MT8872</strain>
    </source>
</reference>
<protein>
    <recommendedName>
        <fullName evidence="7">alpha-1,2-Mannosidase</fullName>
        <ecNumber evidence="7">3.2.1.-</ecNumber>
    </recommendedName>
</protein>
<dbReference type="PRINTS" id="PR00747">
    <property type="entry name" value="GLYHDRLASE47"/>
</dbReference>
<feature type="region of interest" description="Disordered" evidence="8">
    <location>
        <begin position="711"/>
        <end position="761"/>
    </location>
</feature>
<dbReference type="GO" id="GO:1904380">
    <property type="term" value="P:endoplasmic reticulum mannose trimming"/>
    <property type="evidence" value="ECO:0007669"/>
    <property type="project" value="InterPro"/>
</dbReference>
<feature type="transmembrane region" description="Helical" evidence="9">
    <location>
        <begin position="678"/>
        <end position="704"/>
    </location>
</feature>
<dbReference type="GO" id="GO:0044322">
    <property type="term" value="C:endoplasmic reticulum quality control compartment"/>
    <property type="evidence" value="ECO:0007669"/>
    <property type="project" value="GOC"/>
</dbReference>
<keyword evidence="9" id="KW-0812">Transmembrane</keyword>
<feature type="compositionally biased region" description="Low complexity" evidence="8">
    <location>
        <begin position="723"/>
        <end position="744"/>
    </location>
</feature>
<evidence type="ECO:0000256" key="8">
    <source>
        <dbReference type="SAM" id="MobiDB-lite"/>
    </source>
</evidence>
<evidence type="ECO:0000256" key="3">
    <source>
        <dbReference type="ARBA" id="ARBA00022824"/>
    </source>
</evidence>
<keyword evidence="10" id="KW-0732">Signal</keyword>
<evidence type="ECO:0000256" key="5">
    <source>
        <dbReference type="PIRSR" id="PIRSR601382-1"/>
    </source>
</evidence>
<feature type="signal peptide" evidence="10">
    <location>
        <begin position="1"/>
        <end position="30"/>
    </location>
</feature>
<evidence type="ECO:0000256" key="9">
    <source>
        <dbReference type="SAM" id="Phobius"/>
    </source>
</evidence>
<dbReference type="SUPFAM" id="SSF48225">
    <property type="entry name" value="Seven-hairpin glycosidases"/>
    <property type="match status" value="1"/>
</dbReference>
<comment type="similarity">
    <text evidence="2 7">Belongs to the glycosyl hydrolase 47 family.</text>
</comment>
<dbReference type="Pfam" id="PF01532">
    <property type="entry name" value="Glyco_hydro_47"/>
    <property type="match status" value="1"/>
</dbReference>
<keyword evidence="6" id="KW-0106">Calcium</keyword>
<dbReference type="AlphaFoldDB" id="A0A7E4VE18"/>
<organism evidence="11 12">
    <name type="scientific">Panagrellus redivivus</name>
    <name type="common">Microworm</name>
    <dbReference type="NCBI Taxonomy" id="6233"/>
    <lineage>
        <taxon>Eukaryota</taxon>
        <taxon>Metazoa</taxon>
        <taxon>Ecdysozoa</taxon>
        <taxon>Nematoda</taxon>
        <taxon>Chromadorea</taxon>
        <taxon>Rhabditida</taxon>
        <taxon>Tylenchina</taxon>
        <taxon>Panagrolaimomorpha</taxon>
        <taxon>Panagrolaimoidea</taxon>
        <taxon>Panagrolaimidae</taxon>
        <taxon>Panagrellus</taxon>
    </lineage>
</organism>
<feature type="chain" id="PRO_5028840000" description="alpha-1,2-Mannosidase" evidence="10">
    <location>
        <begin position="31"/>
        <end position="761"/>
    </location>
</feature>
<name>A0A7E4VE18_PANRE</name>
<keyword evidence="3" id="KW-0256">Endoplasmic reticulum</keyword>
<evidence type="ECO:0000313" key="11">
    <source>
        <dbReference type="Proteomes" id="UP000492821"/>
    </source>
</evidence>
<dbReference type="Proteomes" id="UP000492821">
    <property type="component" value="Unassembled WGS sequence"/>
</dbReference>
<dbReference type="InterPro" id="IPR001382">
    <property type="entry name" value="Glyco_hydro_47"/>
</dbReference>
<feature type="active site" description="Proton donor" evidence="5">
    <location>
        <position position="150"/>
    </location>
</feature>
<accession>A0A7E4VE18</accession>
<comment type="cofactor">
    <cofactor evidence="6">
        <name>Ca(2+)</name>
        <dbReference type="ChEBI" id="CHEBI:29108"/>
    </cofactor>
</comment>
<evidence type="ECO:0000256" key="1">
    <source>
        <dbReference type="ARBA" id="ARBA00004240"/>
    </source>
</evidence>
<keyword evidence="6" id="KW-0479">Metal-binding</keyword>
<dbReference type="GO" id="GO:0004571">
    <property type="term" value="F:mannosyl-oligosaccharide 1,2-alpha-mannosidase activity"/>
    <property type="evidence" value="ECO:0007669"/>
    <property type="project" value="InterPro"/>
</dbReference>
<feature type="active site" description="Proton donor" evidence="5">
    <location>
        <position position="389"/>
    </location>
</feature>
<dbReference type="InterPro" id="IPR044674">
    <property type="entry name" value="EDEM1/2/3"/>
</dbReference>
<evidence type="ECO:0000256" key="2">
    <source>
        <dbReference type="ARBA" id="ARBA00007658"/>
    </source>
</evidence>
<keyword evidence="9" id="KW-1133">Transmembrane helix</keyword>
<evidence type="ECO:0000313" key="12">
    <source>
        <dbReference type="WBParaSite" id="Pan_g19696.t1"/>
    </source>
</evidence>